<protein>
    <recommendedName>
        <fullName evidence="3">DUF4396 domain-containing protein</fullName>
    </recommendedName>
</protein>
<dbReference type="AlphaFoldDB" id="A0A7W8ZB51"/>
<name>A0A7W8ZB51_9ACTN</name>
<evidence type="ECO:0000313" key="4">
    <source>
        <dbReference type="EMBL" id="MBB5630448.1"/>
    </source>
</evidence>
<feature type="transmembrane region" description="Helical" evidence="2">
    <location>
        <begin position="146"/>
        <end position="171"/>
    </location>
</feature>
<proteinExistence type="predicted"/>
<keyword evidence="2" id="KW-0472">Membrane</keyword>
<dbReference type="InterPro" id="IPR025509">
    <property type="entry name" value="DUF4396"/>
</dbReference>
<dbReference type="Proteomes" id="UP000588112">
    <property type="component" value="Unassembled WGS sequence"/>
</dbReference>
<dbReference type="RefSeq" id="WP_184616902.1">
    <property type="nucleotide sequence ID" value="NZ_BOOS01000020.1"/>
</dbReference>
<comment type="caution">
    <text evidence="4">The sequence shown here is derived from an EMBL/GenBank/DDBJ whole genome shotgun (WGS) entry which is preliminary data.</text>
</comment>
<feature type="region of interest" description="Disordered" evidence="1">
    <location>
        <begin position="1"/>
        <end position="47"/>
    </location>
</feature>
<gene>
    <name evidence="4" type="ORF">BJ981_006212</name>
</gene>
<keyword evidence="2" id="KW-0812">Transmembrane</keyword>
<dbReference type="Pfam" id="PF14342">
    <property type="entry name" value="DUF4396"/>
    <property type="match status" value="1"/>
</dbReference>
<keyword evidence="5" id="KW-1185">Reference proteome</keyword>
<feature type="transmembrane region" description="Helical" evidence="2">
    <location>
        <begin position="57"/>
        <end position="79"/>
    </location>
</feature>
<keyword evidence="2" id="KW-1133">Transmembrane helix</keyword>
<feature type="transmembrane region" description="Helical" evidence="2">
    <location>
        <begin position="117"/>
        <end position="140"/>
    </location>
</feature>
<feature type="compositionally biased region" description="Basic and acidic residues" evidence="1">
    <location>
        <begin position="1"/>
        <end position="35"/>
    </location>
</feature>
<evidence type="ECO:0000256" key="2">
    <source>
        <dbReference type="SAM" id="Phobius"/>
    </source>
</evidence>
<accession>A0A7W8ZB51</accession>
<reference evidence="4 5" key="1">
    <citation type="submission" date="2020-08" db="EMBL/GenBank/DDBJ databases">
        <title>Sequencing the genomes of 1000 actinobacteria strains.</title>
        <authorList>
            <person name="Klenk H.-P."/>
        </authorList>
    </citation>
    <scope>NUCLEOTIDE SEQUENCE [LARGE SCALE GENOMIC DNA]</scope>
    <source>
        <strain evidence="4 5">DSM 45790</strain>
    </source>
</reference>
<feature type="transmembrane region" description="Helical" evidence="2">
    <location>
        <begin position="85"/>
        <end position="105"/>
    </location>
</feature>
<evidence type="ECO:0000313" key="5">
    <source>
        <dbReference type="Proteomes" id="UP000588112"/>
    </source>
</evidence>
<evidence type="ECO:0000256" key="1">
    <source>
        <dbReference type="SAM" id="MobiDB-lite"/>
    </source>
</evidence>
<organism evidence="4 5">
    <name type="scientific">Sphaerisporangium krabiense</name>
    <dbReference type="NCBI Taxonomy" id="763782"/>
    <lineage>
        <taxon>Bacteria</taxon>
        <taxon>Bacillati</taxon>
        <taxon>Actinomycetota</taxon>
        <taxon>Actinomycetes</taxon>
        <taxon>Streptosporangiales</taxon>
        <taxon>Streptosporangiaceae</taxon>
        <taxon>Sphaerisporangium</taxon>
    </lineage>
</organism>
<evidence type="ECO:0000259" key="3">
    <source>
        <dbReference type="Pfam" id="PF14342"/>
    </source>
</evidence>
<dbReference type="EMBL" id="JACHBR010000002">
    <property type="protein sequence ID" value="MBB5630448.1"/>
    <property type="molecule type" value="Genomic_DNA"/>
</dbReference>
<feature type="domain" description="DUF4396" evidence="3">
    <location>
        <begin position="48"/>
        <end position="181"/>
    </location>
</feature>
<sequence>MDHSAHVHHDNPGHGVDDHGAGDHGADAHGNDGHGGHGGHHGGGGTTSWRTAAQATLHCLTGCAIGEVLGMVIGTAAGLHNAATVVISIALAFVFGYALTVRGVLRANVPLRQALKVAVAADTVSIVVMELIDNTVMVAVPGAMDAGLATVLFWGALAFSLALAFTVTLPVNRWLIGRGKGHAVVHAYH</sequence>